<reference evidence="11 12" key="1">
    <citation type="submission" date="2018-10" db="EMBL/GenBank/DDBJ databases">
        <title>The genome of Lysobacter enzymogenes OH11.</title>
        <authorList>
            <person name="Liu F."/>
            <person name="Zhao Y."/>
            <person name="Qian G."/>
            <person name="Chen Y."/>
            <person name="Xu H."/>
        </authorList>
    </citation>
    <scope>NUCLEOTIDE SEQUENCE [LARGE SCALE GENOMIC DNA]</scope>
    <source>
        <strain evidence="11 12">OH11</strain>
    </source>
</reference>
<keyword evidence="4 8" id="KW-0378">Hydrolase</keyword>
<feature type="chain" id="PRO_5018076895" evidence="9">
    <location>
        <begin position="27"/>
        <end position="589"/>
    </location>
</feature>
<dbReference type="GO" id="GO:0016020">
    <property type="term" value="C:membrane"/>
    <property type="evidence" value="ECO:0007669"/>
    <property type="project" value="TreeGrafter"/>
</dbReference>
<dbReference type="PANTHER" id="PTHR42884:SF14">
    <property type="entry name" value="NEUROENDOCRINE CONVERTASE 1"/>
    <property type="match status" value="1"/>
</dbReference>
<evidence type="ECO:0000256" key="2">
    <source>
        <dbReference type="ARBA" id="ARBA00022670"/>
    </source>
</evidence>
<dbReference type="AlphaFoldDB" id="A0A3N2RPJ4"/>
<dbReference type="Gene3D" id="2.60.120.260">
    <property type="entry name" value="Galactose-binding domain-like"/>
    <property type="match status" value="1"/>
</dbReference>
<dbReference type="SUPFAM" id="SSF52743">
    <property type="entry name" value="Subtilisin-like"/>
    <property type="match status" value="1"/>
</dbReference>
<dbReference type="InterPro" id="IPR002884">
    <property type="entry name" value="P_dom"/>
</dbReference>
<keyword evidence="3 9" id="KW-0732">Signal</keyword>
<evidence type="ECO:0000256" key="6">
    <source>
        <dbReference type="ARBA" id="ARBA00022837"/>
    </source>
</evidence>
<evidence type="ECO:0000256" key="3">
    <source>
        <dbReference type="ARBA" id="ARBA00022729"/>
    </source>
</evidence>
<dbReference type="Pfam" id="PF00082">
    <property type="entry name" value="Peptidase_S8"/>
    <property type="match status" value="1"/>
</dbReference>
<dbReference type="SUPFAM" id="SSF49785">
    <property type="entry name" value="Galactose-binding domain-like"/>
    <property type="match status" value="1"/>
</dbReference>
<feature type="signal peptide" evidence="9">
    <location>
        <begin position="1"/>
        <end position="26"/>
    </location>
</feature>
<dbReference type="InterPro" id="IPR008979">
    <property type="entry name" value="Galactose-bd-like_sf"/>
</dbReference>
<sequence>MRQTFTKRTALSLATLAVLASATAQAQQGDPLYRYQWHLMNYGQQVLGDTRPVSGIDLGIDDLHDYNIRGKGVIVGVLDEGTEIRHPDLAANVVPNGSWNFNDGSHDPTPTSPDAAHGTSVSGIIAAVGWNGIGVRGVAPSARLKSFNFLDSDANNEQIQYAWWDGPESKDVAVSNNSWGSTIPLFPTVISENELAAWENPMSATRGGLGTVYVKAAGNSFASVPHPLFGELCPAGAAQGGCSQSIDDTEANFFNVITVAAATAAGKRLSYSTPGASVWVSGLGGEYGWERASVSVNAPAGFADRQPAVRFDPAIVTTDLSGCVNGYNANAVVPPEYVSDLNLNRLESDQSTIDSTCNYGGTMNGTSAAAPTVSGVVALMLQANPKLSFRDVKYILATTSRRIDPNQAAVTNAAGTVLSAGWTVNAAGRAFSNWYGYGLVDATMAVTRATGFKSLGRLVDSGWQPAQVAAAQPIGNVAAPARATVRIAGGAGRVEAVQIGMASDYPLDFLESTTLRVSLISPSGTRAIVVPAGAAFAADTMTFDLAAVNAFIDETGNGDWTLEVVDTALAAGAETKGNLTSFKIRVLGH</sequence>
<evidence type="ECO:0000256" key="8">
    <source>
        <dbReference type="PROSITE-ProRule" id="PRU01240"/>
    </source>
</evidence>
<dbReference type="InterPro" id="IPR015500">
    <property type="entry name" value="Peptidase_S8_subtilisin-rel"/>
</dbReference>
<protein>
    <submittedName>
        <fullName evidence="11">Serine protease</fullName>
    </submittedName>
</protein>
<dbReference type="EMBL" id="RCTY01000001">
    <property type="protein sequence ID" value="ROU09403.1"/>
    <property type="molecule type" value="Genomic_DNA"/>
</dbReference>
<evidence type="ECO:0000313" key="12">
    <source>
        <dbReference type="Proteomes" id="UP000275910"/>
    </source>
</evidence>
<dbReference type="Proteomes" id="UP000275910">
    <property type="component" value="Unassembled WGS sequence"/>
</dbReference>
<dbReference type="InterPro" id="IPR034182">
    <property type="entry name" value="Kexin/furin"/>
</dbReference>
<dbReference type="CDD" id="cd04059">
    <property type="entry name" value="Peptidases_S8_Protein_convertases_Kexins_Furin-like"/>
    <property type="match status" value="1"/>
</dbReference>
<keyword evidence="5 8" id="KW-0720">Serine protease</keyword>
<evidence type="ECO:0000256" key="7">
    <source>
        <dbReference type="PIRSR" id="PIRSR615500-1"/>
    </source>
</evidence>
<dbReference type="Pfam" id="PF01483">
    <property type="entry name" value="P_proprotein"/>
    <property type="match status" value="1"/>
</dbReference>
<dbReference type="RefSeq" id="WP_123645617.1">
    <property type="nucleotide sequence ID" value="NZ_RCTY01000001.1"/>
</dbReference>
<dbReference type="GO" id="GO:0005737">
    <property type="term" value="C:cytoplasm"/>
    <property type="evidence" value="ECO:0007669"/>
    <property type="project" value="UniProtKB-ARBA"/>
</dbReference>
<feature type="active site" description="Charge relay system" evidence="7 8">
    <location>
        <position position="367"/>
    </location>
</feature>
<dbReference type="GO" id="GO:0012505">
    <property type="term" value="C:endomembrane system"/>
    <property type="evidence" value="ECO:0007669"/>
    <property type="project" value="UniProtKB-ARBA"/>
</dbReference>
<comment type="caution">
    <text evidence="11">The sequence shown here is derived from an EMBL/GenBank/DDBJ whole genome shotgun (WGS) entry which is preliminary data.</text>
</comment>
<accession>A0A3N2RPJ4</accession>
<evidence type="ECO:0000259" key="10">
    <source>
        <dbReference type="PROSITE" id="PS51829"/>
    </source>
</evidence>
<dbReference type="InterPro" id="IPR036852">
    <property type="entry name" value="Peptidase_S8/S53_dom_sf"/>
</dbReference>
<gene>
    <name evidence="11" type="ORF">D9T17_00810</name>
</gene>
<keyword evidence="2 8" id="KW-0645">Protease</keyword>
<dbReference type="PROSITE" id="PS00138">
    <property type="entry name" value="SUBTILASE_SER"/>
    <property type="match status" value="1"/>
</dbReference>
<comment type="similarity">
    <text evidence="1">Belongs to the peptidase S8 family. Furin subfamily.</text>
</comment>
<dbReference type="GO" id="GO:0016485">
    <property type="term" value="P:protein processing"/>
    <property type="evidence" value="ECO:0007669"/>
    <property type="project" value="TreeGrafter"/>
</dbReference>
<evidence type="ECO:0000256" key="5">
    <source>
        <dbReference type="ARBA" id="ARBA00022825"/>
    </source>
</evidence>
<dbReference type="PANTHER" id="PTHR42884">
    <property type="entry name" value="PROPROTEIN CONVERTASE SUBTILISIN/KEXIN-RELATED"/>
    <property type="match status" value="1"/>
</dbReference>
<evidence type="ECO:0000313" key="11">
    <source>
        <dbReference type="EMBL" id="ROU09403.1"/>
    </source>
</evidence>
<dbReference type="Gene3D" id="3.40.50.200">
    <property type="entry name" value="Peptidase S8/S53 domain"/>
    <property type="match status" value="1"/>
</dbReference>
<dbReference type="GO" id="GO:0004252">
    <property type="term" value="F:serine-type endopeptidase activity"/>
    <property type="evidence" value="ECO:0007669"/>
    <property type="project" value="UniProtKB-UniRule"/>
</dbReference>
<evidence type="ECO:0000256" key="1">
    <source>
        <dbReference type="ARBA" id="ARBA00005325"/>
    </source>
</evidence>
<dbReference type="PROSITE" id="PS51829">
    <property type="entry name" value="P_HOMO_B"/>
    <property type="match status" value="1"/>
</dbReference>
<keyword evidence="6" id="KW-0106">Calcium</keyword>
<dbReference type="InterPro" id="IPR022398">
    <property type="entry name" value="Peptidase_S8_His-AS"/>
</dbReference>
<feature type="active site" description="Charge relay system" evidence="7 8">
    <location>
        <position position="79"/>
    </location>
</feature>
<proteinExistence type="inferred from homology"/>
<dbReference type="PROSITE" id="PS00137">
    <property type="entry name" value="SUBTILASE_HIS"/>
    <property type="match status" value="1"/>
</dbReference>
<feature type="domain" description="P/Homo B" evidence="10">
    <location>
        <begin position="463"/>
        <end position="589"/>
    </location>
</feature>
<evidence type="ECO:0000256" key="9">
    <source>
        <dbReference type="SAM" id="SignalP"/>
    </source>
</evidence>
<dbReference type="InterPro" id="IPR000209">
    <property type="entry name" value="Peptidase_S8/S53_dom"/>
</dbReference>
<feature type="active site" description="Charge relay system" evidence="7 8">
    <location>
        <position position="117"/>
    </location>
</feature>
<dbReference type="InterPro" id="IPR023828">
    <property type="entry name" value="Peptidase_S8_Ser-AS"/>
</dbReference>
<evidence type="ECO:0000256" key="4">
    <source>
        <dbReference type="ARBA" id="ARBA00022801"/>
    </source>
</evidence>
<dbReference type="PRINTS" id="PR00723">
    <property type="entry name" value="SUBTILISIN"/>
</dbReference>
<organism evidence="11 12">
    <name type="scientific">Lysobacter enzymogenes</name>
    <dbReference type="NCBI Taxonomy" id="69"/>
    <lineage>
        <taxon>Bacteria</taxon>
        <taxon>Pseudomonadati</taxon>
        <taxon>Pseudomonadota</taxon>
        <taxon>Gammaproteobacteria</taxon>
        <taxon>Lysobacterales</taxon>
        <taxon>Lysobacteraceae</taxon>
        <taxon>Lysobacter</taxon>
    </lineage>
</organism>
<dbReference type="PROSITE" id="PS51892">
    <property type="entry name" value="SUBTILASE"/>
    <property type="match status" value="1"/>
</dbReference>
<name>A0A3N2RPJ4_LYSEN</name>